<dbReference type="Gramene" id="ONIVA06G07000.1">
    <property type="protein sequence ID" value="ONIVA06G07000.1"/>
    <property type="gene ID" value="ONIVA06G07000"/>
</dbReference>
<dbReference type="EnsemblPlants" id="ONIVA06G07000.1">
    <property type="protein sequence ID" value="ONIVA06G07000.1"/>
    <property type="gene ID" value="ONIVA06G07000"/>
</dbReference>
<feature type="region of interest" description="Disordered" evidence="1">
    <location>
        <begin position="1"/>
        <end position="35"/>
    </location>
</feature>
<evidence type="ECO:0000256" key="1">
    <source>
        <dbReference type="SAM" id="MobiDB-lite"/>
    </source>
</evidence>
<reference evidence="2" key="1">
    <citation type="submission" date="2015-04" db="UniProtKB">
        <authorList>
            <consortium name="EnsemblPlants"/>
        </authorList>
    </citation>
    <scope>IDENTIFICATION</scope>
    <source>
        <strain evidence="2">SL10</strain>
    </source>
</reference>
<dbReference type="Proteomes" id="UP000006591">
    <property type="component" value="Chromosome 6"/>
</dbReference>
<accession>A0A0E0HM34</accession>
<reference evidence="2" key="2">
    <citation type="submission" date="2018-04" db="EMBL/GenBank/DDBJ databases">
        <title>OnivRS2 (Oryza nivara Reference Sequence Version 2).</title>
        <authorList>
            <person name="Zhang J."/>
            <person name="Kudrna D."/>
            <person name="Lee S."/>
            <person name="Talag J."/>
            <person name="Rajasekar S."/>
            <person name="Welchert J."/>
            <person name="Hsing Y.-I."/>
            <person name="Wing R.A."/>
        </authorList>
    </citation>
    <scope>NUCLEOTIDE SEQUENCE [LARGE SCALE GENOMIC DNA]</scope>
    <source>
        <strain evidence="2">SL10</strain>
    </source>
</reference>
<organism evidence="2">
    <name type="scientific">Oryza nivara</name>
    <name type="common">Indian wild rice</name>
    <name type="synonym">Oryza sativa f. spontanea</name>
    <dbReference type="NCBI Taxonomy" id="4536"/>
    <lineage>
        <taxon>Eukaryota</taxon>
        <taxon>Viridiplantae</taxon>
        <taxon>Streptophyta</taxon>
        <taxon>Embryophyta</taxon>
        <taxon>Tracheophyta</taxon>
        <taxon>Spermatophyta</taxon>
        <taxon>Magnoliopsida</taxon>
        <taxon>Liliopsida</taxon>
        <taxon>Poales</taxon>
        <taxon>Poaceae</taxon>
        <taxon>BOP clade</taxon>
        <taxon>Oryzoideae</taxon>
        <taxon>Oryzeae</taxon>
        <taxon>Oryzinae</taxon>
        <taxon>Oryza</taxon>
    </lineage>
</organism>
<sequence>MAASTTRLSKRCAGRSNPIHRNSRDGTAASPALRPVMPMRARTMYTYHGELAVQGCRPTEEPHGEQRDGTMYTSTSHPAAEHINDLNSTQRHQPIYALGKMSVAQLVKLLMAEPVHLESSPTLDTGSIPVNLQHSNEPSSIFPKHNTRNDENKRSIFPMPHNTRNDEKIGNGITFELGSVDR</sequence>
<dbReference type="AlphaFoldDB" id="A0A0E0HM34"/>
<keyword evidence="3" id="KW-1185">Reference proteome</keyword>
<proteinExistence type="predicted"/>
<dbReference type="OMA" id="MPHNTRN"/>
<evidence type="ECO:0000313" key="3">
    <source>
        <dbReference type="Proteomes" id="UP000006591"/>
    </source>
</evidence>
<name>A0A0E0HM34_ORYNI</name>
<evidence type="ECO:0000313" key="2">
    <source>
        <dbReference type="EnsemblPlants" id="ONIVA06G07000.1"/>
    </source>
</evidence>
<protein>
    <submittedName>
        <fullName evidence="2">Uncharacterized protein</fullName>
    </submittedName>
</protein>
<feature type="region of interest" description="Disordered" evidence="1">
    <location>
        <begin position="135"/>
        <end position="169"/>
    </location>
</feature>